<feature type="compositionally biased region" description="Low complexity" evidence="1">
    <location>
        <begin position="44"/>
        <end position="62"/>
    </location>
</feature>
<dbReference type="EMBL" id="DUZY01000007">
    <property type="protein sequence ID" value="DAD44250.1"/>
    <property type="molecule type" value="Genomic_DNA"/>
</dbReference>
<organism evidence="2 3">
    <name type="scientific">Nelumbo nucifera</name>
    <name type="common">Sacred lotus</name>
    <dbReference type="NCBI Taxonomy" id="4432"/>
    <lineage>
        <taxon>Eukaryota</taxon>
        <taxon>Viridiplantae</taxon>
        <taxon>Streptophyta</taxon>
        <taxon>Embryophyta</taxon>
        <taxon>Tracheophyta</taxon>
        <taxon>Spermatophyta</taxon>
        <taxon>Magnoliopsida</taxon>
        <taxon>Proteales</taxon>
        <taxon>Nelumbonaceae</taxon>
        <taxon>Nelumbo</taxon>
    </lineage>
</organism>
<feature type="region of interest" description="Disordered" evidence="1">
    <location>
        <begin position="18"/>
        <end position="62"/>
    </location>
</feature>
<evidence type="ECO:0000256" key="1">
    <source>
        <dbReference type="SAM" id="MobiDB-lite"/>
    </source>
</evidence>
<comment type="caution">
    <text evidence="2">The sequence shown here is derived from an EMBL/GenBank/DDBJ whole genome shotgun (WGS) entry which is preliminary data.</text>
</comment>
<evidence type="ECO:0000313" key="2">
    <source>
        <dbReference type="EMBL" id="DAD44250.1"/>
    </source>
</evidence>
<dbReference type="Proteomes" id="UP000607653">
    <property type="component" value="Unassembled WGS sequence"/>
</dbReference>
<accession>A0A822ZI80</accession>
<evidence type="ECO:0000313" key="3">
    <source>
        <dbReference type="Proteomes" id="UP000607653"/>
    </source>
</evidence>
<name>A0A822ZI80_NELNU</name>
<reference evidence="2 3" key="1">
    <citation type="journal article" date="2020" name="Mol. Biol. Evol.">
        <title>Distinct Expression and Methylation Patterns for Genes with Different Fates following a Single Whole-Genome Duplication in Flowering Plants.</title>
        <authorList>
            <person name="Shi T."/>
            <person name="Rahmani R.S."/>
            <person name="Gugger P.F."/>
            <person name="Wang M."/>
            <person name="Li H."/>
            <person name="Zhang Y."/>
            <person name="Li Z."/>
            <person name="Wang Q."/>
            <person name="Van de Peer Y."/>
            <person name="Marchal K."/>
            <person name="Chen J."/>
        </authorList>
    </citation>
    <scope>NUCLEOTIDE SEQUENCE [LARGE SCALE GENOMIC DNA]</scope>
    <source>
        <tissue evidence="2">Leaf</tissue>
    </source>
</reference>
<protein>
    <submittedName>
        <fullName evidence="2">Uncharacterized protein</fullName>
    </submittedName>
</protein>
<sequence length="62" mass="6444">MAKSWLDVQVGLELAPFQPGGHEQLKSCGGAIETSPGSRRPNFSYSSTASGSLCSSSEAPFP</sequence>
<gene>
    <name evidence="2" type="ORF">HUJ06_002480</name>
</gene>
<keyword evidence="3" id="KW-1185">Reference proteome</keyword>
<dbReference type="AlphaFoldDB" id="A0A822ZI80"/>
<proteinExistence type="predicted"/>